<sequence length="103" mass="11507">MASARRWHVSLTVGDEPHAKASVTRAGTGDARMIAWIAGRAHRSAKARWSGLQPIPGPVRNASGDMRVRRLAVMRFHHPPSPDYRGNLRNGEEIRETRTLHSH</sequence>
<feature type="compositionally biased region" description="Basic and acidic residues" evidence="1">
    <location>
        <begin position="90"/>
        <end position="103"/>
    </location>
</feature>
<dbReference type="AlphaFoldDB" id="A0A6J5J0I3"/>
<name>A0A6J5J0I3_9BURK</name>
<evidence type="ECO:0000313" key="2">
    <source>
        <dbReference type="EMBL" id="CAB3965075.1"/>
    </source>
</evidence>
<organism evidence="2 3">
    <name type="scientific">Burkholderia cenocepacia</name>
    <dbReference type="NCBI Taxonomy" id="95486"/>
    <lineage>
        <taxon>Bacteria</taxon>
        <taxon>Pseudomonadati</taxon>
        <taxon>Pseudomonadota</taxon>
        <taxon>Betaproteobacteria</taxon>
        <taxon>Burkholderiales</taxon>
        <taxon>Burkholderiaceae</taxon>
        <taxon>Burkholderia</taxon>
        <taxon>Burkholderia cepacia complex</taxon>
    </lineage>
</organism>
<protein>
    <submittedName>
        <fullName evidence="2">Uncharacterized protein</fullName>
    </submittedName>
</protein>
<reference evidence="2 3" key="1">
    <citation type="submission" date="2020-04" db="EMBL/GenBank/DDBJ databases">
        <authorList>
            <person name="Depoorter E."/>
        </authorList>
    </citation>
    <scope>NUCLEOTIDE SEQUENCE [LARGE SCALE GENOMIC DNA]</scope>
    <source>
        <strain evidence="2 3">BCC0132</strain>
    </source>
</reference>
<feature type="region of interest" description="Disordered" evidence="1">
    <location>
        <begin position="79"/>
        <end position="103"/>
    </location>
</feature>
<dbReference type="EMBL" id="CABWIK020000006">
    <property type="protein sequence ID" value="CAB3965075.1"/>
    <property type="molecule type" value="Genomic_DNA"/>
</dbReference>
<gene>
    <name evidence="2" type="ORF">BCO9919_01637</name>
</gene>
<accession>A0A6J5J0I3</accession>
<evidence type="ECO:0000313" key="3">
    <source>
        <dbReference type="Proteomes" id="UP000494322"/>
    </source>
</evidence>
<evidence type="ECO:0000256" key="1">
    <source>
        <dbReference type="SAM" id="MobiDB-lite"/>
    </source>
</evidence>
<dbReference type="Proteomes" id="UP000494322">
    <property type="component" value="Unassembled WGS sequence"/>
</dbReference>
<proteinExistence type="predicted"/>